<dbReference type="Proteomes" id="UP000717696">
    <property type="component" value="Unassembled WGS sequence"/>
</dbReference>
<name>A0A9P9D699_9HYPO</name>
<sequence length="116" mass="12677">MTTEDDPFFPGVSNEETDRLLRTFPDQKATGAAKATISEPFIGHQPAIAFAPKVPLQPLPRPSLSPVKTEQVVLVSHAPQENNTRNVLDAAVGIKRDTKKSGPWISGEPKEFHSIH</sequence>
<evidence type="ECO:0000313" key="1">
    <source>
        <dbReference type="EMBL" id="KAH7113503.1"/>
    </source>
</evidence>
<comment type="caution">
    <text evidence="1">The sequence shown here is derived from an EMBL/GenBank/DDBJ whole genome shotgun (WGS) entry which is preliminary data.</text>
</comment>
<dbReference type="EMBL" id="JAGMUU010000033">
    <property type="protein sequence ID" value="KAH7118162.1"/>
    <property type="molecule type" value="Genomic_DNA"/>
</dbReference>
<evidence type="ECO:0000313" key="3">
    <source>
        <dbReference type="Proteomes" id="UP000717696"/>
    </source>
</evidence>
<gene>
    <name evidence="2" type="ORF">B0J13DRAFT_630085</name>
    <name evidence="1" type="ORF">B0J13DRAFT_631213</name>
</gene>
<proteinExistence type="predicted"/>
<reference evidence="1" key="1">
    <citation type="journal article" date="2021" name="Nat. Commun.">
        <title>Genetic determinants of endophytism in the Arabidopsis root mycobiome.</title>
        <authorList>
            <person name="Mesny F."/>
            <person name="Miyauchi S."/>
            <person name="Thiergart T."/>
            <person name="Pickel B."/>
            <person name="Atanasova L."/>
            <person name="Karlsson M."/>
            <person name="Huettel B."/>
            <person name="Barry K.W."/>
            <person name="Haridas S."/>
            <person name="Chen C."/>
            <person name="Bauer D."/>
            <person name="Andreopoulos W."/>
            <person name="Pangilinan J."/>
            <person name="LaButti K."/>
            <person name="Riley R."/>
            <person name="Lipzen A."/>
            <person name="Clum A."/>
            <person name="Drula E."/>
            <person name="Henrissat B."/>
            <person name="Kohler A."/>
            <person name="Grigoriev I.V."/>
            <person name="Martin F.M."/>
            <person name="Hacquard S."/>
        </authorList>
    </citation>
    <scope>NUCLEOTIDE SEQUENCE</scope>
    <source>
        <strain evidence="1">MPI-CAGE-AT-0021</strain>
    </source>
</reference>
<evidence type="ECO:0000313" key="2">
    <source>
        <dbReference type="EMBL" id="KAH7118162.1"/>
    </source>
</evidence>
<keyword evidence="3" id="KW-1185">Reference proteome</keyword>
<protein>
    <submittedName>
        <fullName evidence="1">Uncharacterized protein</fullName>
    </submittedName>
</protein>
<organism evidence="1 3">
    <name type="scientific">Dactylonectria estremocensis</name>
    <dbReference type="NCBI Taxonomy" id="1079267"/>
    <lineage>
        <taxon>Eukaryota</taxon>
        <taxon>Fungi</taxon>
        <taxon>Dikarya</taxon>
        <taxon>Ascomycota</taxon>
        <taxon>Pezizomycotina</taxon>
        <taxon>Sordariomycetes</taxon>
        <taxon>Hypocreomycetidae</taxon>
        <taxon>Hypocreales</taxon>
        <taxon>Nectriaceae</taxon>
        <taxon>Dactylonectria</taxon>
    </lineage>
</organism>
<accession>A0A9P9D699</accession>
<dbReference type="EMBL" id="JAGMUU010000046">
    <property type="protein sequence ID" value="KAH7113503.1"/>
    <property type="molecule type" value="Genomic_DNA"/>
</dbReference>
<dbReference type="AlphaFoldDB" id="A0A9P9D699"/>
<dbReference type="OrthoDB" id="5115122at2759"/>